<dbReference type="Proteomes" id="UP000290975">
    <property type="component" value="Unassembled WGS sequence"/>
</dbReference>
<accession>A0A401IYA1</accession>
<evidence type="ECO:0000313" key="1">
    <source>
        <dbReference type="EMBL" id="GBH29362.1"/>
    </source>
</evidence>
<sequence>MAQITQAPLTQREKYRAECIRWMTEFEPDLFVTFAFNRWISMDEAQRTFEEFHARLDRKLLGRSYMTRPDERTDYRATIEKIDTNIHIHALFRMTAEQKSRFVVEAPSIWKKLFEAGNLNIKPIYHSEGAARYITKELRPETSDRMLLPKHKEKKINIAA</sequence>
<dbReference type="EMBL" id="BBQY01000001">
    <property type="protein sequence ID" value="GBH29362.1"/>
    <property type="molecule type" value="Genomic_DNA"/>
</dbReference>
<proteinExistence type="predicted"/>
<dbReference type="AlphaFoldDB" id="A0A401IYA1"/>
<organism evidence="1 2">
    <name type="scientific">Sphingobium xenophagum</name>
    <dbReference type="NCBI Taxonomy" id="121428"/>
    <lineage>
        <taxon>Bacteria</taxon>
        <taxon>Pseudomonadati</taxon>
        <taxon>Pseudomonadota</taxon>
        <taxon>Alphaproteobacteria</taxon>
        <taxon>Sphingomonadales</taxon>
        <taxon>Sphingomonadaceae</taxon>
        <taxon>Sphingobium</taxon>
    </lineage>
</organism>
<evidence type="ECO:0000313" key="2">
    <source>
        <dbReference type="Proteomes" id="UP000290975"/>
    </source>
</evidence>
<protein>
    <submittedName>
        <fullName evidence="1">Uncharacterized protein</fullName>
    </submittedName>
</protein>
<reference evidence="1 2" key="1">
    <citation type="submission" date="2014-12" db="EMBL/GenBank/DDBJ databases">
        <title>Whole genome sequencing of Sphingobium xenophagum OW59.</title>
        <authorList>
            <person name="Ohta Y."/>
            <person name="Nishi S."/>
            <person name="Hatada Y."/>
        </authorList>
    </citation>
    <scope>NUCLEOTIDE SEQUENCE [LARGE SCALE GENOMIC DNA]</scope>
    <source>
        <strain evidence="1 2">OW59</strain>
    </source>
</reference>
<dbReference type="RefSeq" id="WP_130751922.1">
    <property type="nucleotide sequence ID" value="NZ_BBQY01000001.1"/>
</dbReference>
<keyword evidence="2" id="KW-1185">Reference proteome</keyword>
<name>A0A401IYA1_SPHXE</name>
<gene>
    <name evidence="1" type="ORF">MBESOW_P0616</name>
</gene>
<comment type="caution">
    <text evidence="1">The sequence shown here is derived from an EMBL/GenBank/DDBJ whole genome shotgun (WGS) entry which is preliminary data.</text>
</comment>